<dbReference type="PANTHER" id="PTHR12416">
    <property type="entry name" value="RRNA-PROCESSING PROTEIN UTP23 HOMOLOG"/>
    <property type="match status" value="1"/>
</dbReference>
<accession>A0A7J7BV94</accession>
<feature type="region of interest" description="Disordered" evidence="1">
    <location>
        <begin position="49"/>
        <end position="160"/>
    </location>
</feature>
<keyword evidence="4" id="KW-1185">Reference proteome</keyword>
<feature type="compositionally biased region" description="Basic and acidic residues" evidence="1">
    <location>
        <begin position="76"/>
        <end position="102"/>
    </location>
</feature>
<dbReference type="InterPro" id="IPR057776">
    <property type="entry name" value="UTP23_sensor"/>
</dbReference>
<feature type="domain" description="UTP23 sensor motif region" evidence="2">
    <location>
        <begin position="103"/>
        <end position="121"/>
    </location>
</feature>
<dbReference type="AlphaFoldDB" id="A0A7J7BV94"/>
<dbReference type="Pfam" id="PF24779">
    <property type="entry name" value="UTP23_sensor"/>
    <property type="match status" value="1"/>
</dbReference>
<organism evidence="3 4">
    <name type="scientific">Tripterygium wilfordii</name>
    <name type="common">Thunder God vine</name>
    <dbReference type="NCBI Taxonomy" id="458696"/>
    <lineage>
        <taxon>Eukaryota</taxon>
        <taxon>Viridiplantae</taxon>
        <taxon>Streptophyta</taxon>
        <taxon>Embryophyta</taxon>
        <taxon>Tracheophyta</taxon>
        <taxon>Spermatophyta</taxon>
        <taxon>Magnoliopsida</taxon>
        <taxon>eudicotyledons</taxon>
        <taxon>Gunneridae</taxon>
        <taxon>Pentapetalae</taxon>
        <taxon>rosids</taxon>
        <taxon>fabids</taxon>
        <taxon>Celastrales</taxon>
        <taxon>Celastraceae</taxon>
        <taxon>Tripterygium</taxon>
    </lineage>
</organism>
<reference evidence="3 4" key="1">
    <citation type="journal article" date="2020" name="Nat. Commun.">
        <title>Genome of Tripterygium wilfordii and identification of cytochrome P450 involved in triptolide biosynthesis.</title>
        <authorList>
            <person name="Tu L."/>
            <person name="Su P."/>
            <person name="Zhang Z."/>
            <person name="Gao L."/>
            <person name="Wang J."/>
            <person name="Hu T."/>
            <person name="Zhou J."/>
            <person name="Zhang Y."/>
            <person name="Zhao Y."/>
            <person name="Liu Y."/>
            <person name="Song Y."/>
            <person name="Tong Y."/>
            <person name="Lu Y."/>
            <person name="Yang J."/>
            <person name="Xu C."/>
            <person name="Jia M."/>
            <person name="Peters R.J."/>
            <person name="Huang L."/>
            <person name="Gao W."/>
        </authorList>
    </citation>
    <scope>NUCLEOTIDE SEQUENCE [LARGE SCALE GENOMIC DNA]</scope>
    <source>
        <strain evidence="4">cv. XIE 37</strain>
        <tissue evidence="3">Leaf</tissue>
    </source>
</reference>
<evidence type="ECO:0000259" key="2">
    <source>
        <dbReference type="Pfam" id="PF24779"/>
    </source>
</evidence>
<sequence>MDVGHRRVPGVPRMFCLRNSLFLEKLSGFELQFVKNSEEERLHMAESDLNMLKKRGVNTSVTKERKDSSDEDEGLVDEKSKMHDIKGRQAERKGMNVKEKVQFKRKKAKGPNPLSCKKKKSHGTPNPVSEKKSKVGENTASRSRKRKRSSKGNKRVEANG</sequence>
<comment type="caution">
    <text evidence="3">The sequence shown here is derived from an EMBL/GenBank/DDBJ whole genome shotgun (WGS) entry which is preliminary data.</text>
</comment>
<gene>
    <name evidence="3" type="ORF">HS088_TW23G00319</name>
</gene>
<dbReference type="EMBL" id="JAAARO010000023">
    <property type="protein sequence ID" value="KAF5725595.1"/>
    <property type="molecule type" value="Genomic_DNA"/>
</dbReference>
<dbReference type="InParanoid" id="A0A7J7BV94"/>
<evidence type="ECO:0000313" key="3">
    <source>
        <dbReference type="EMBL" id="KAF5725595.1"/>
    </source>
</evidence>
<protein>
    <recommendedName>
        <fullName evidence="2">UTP23 sensor motif region domain-containing protein</fullName>
    </recommendedName>
</protein>
<proteinExistence type="predicted"/>
<feature type="compositionally biased region" description="Basic residues" evidence="1">
    <location>
        <begin position="142"/>
        <end position="153"/>
    </location>
</feature>
<evidence type="ECO:0000313" key="4">
    <source>
        <dbReference type="Proteomes" id="UP000593562"/>
    </source>
</evidence>
<dbReference type="Proteomes" id="UP000593562">
    <property type="component" value="Unassembled WGS sequence"/>
</dbReference>
<name>A0A7J7BV94_TRIWF</name>
<evidence type="ECO:0000256" key="1">
    <source>
        <dbReference type="SAM" id="MobiDB-lite"/>
    </source>
</evidence>